<evidence type="ECO:0008006" key="3">
    <source>
        <dbReference type="Google" id="ProtNLM"/>
    </source>
</evidence>
<gene>
    <name evidence="1" type="ORF">NDU88_004120</name>
</gene>
<keyword evidence="2" id="KW-1185">Reference proteome</keyword>
<dbReference type="InterPro" id="IPR036691">
    <property type="entry name" value="Endo/exonu/phosph_ase_sf"/>
</dbReference>
<dbReference type="SUPFAM" id="SSF56219">
    <property type="entry name" value="DNase I-like"/>
    <property type="match status" value="1"/>
</dbReference>
<dbReference type="PANTHER" id="PTHR33776:SF3">
    <property type="entry name" value="PHD-TYPE DOMAIN-CONTAINING PROTEIN"/>
    <property type="match status" value="1"/>
</dbReference>
<dbReference type="Proteomes" id="UP001066276">
    <property type="component" value="Chromosome 2_1"/>
</dbReference>
<proteinExistence type="predicted"/>
<dbReference type="AlphaFoldDB" id="A0AAV7VHU7"/>
<organism evidence="1 2">
    <name type="scientific">Pleurodeles waltl</name>
    <name type="common">Iberian ribbed newt</name>
    <dbReference type="NCBI Taxonomy" id="8319"/>
    <lineage>
        <taxon>Eukaryota</taxon>
        <taxon>Metazoa</taxon>
        <taxon>Chordata</taxon>
        <taxon>Craniata</taxon>
        <taxon>Vertebrata</taxon>
        <taxon>Euteleostomi</taxon>
        <taxon>Amphibia</taxon>
        <taxon>Batrachia</taxon>
        <taxon>Caudata</taxon>
        <taxon>Salamandroidea</taxon>
        <taxon>Salamandridae</taxon>
        <taxon>Pleurodelinae</taxon>
        <taxon>Pleurodeles</taxon>
    </lineage>
</organism>
<dbReference type="PANTHER" id="PTHR33776">
    <property type="entry name" value="ENDO/EXONUCLEASE/PHOSPHATASE DOMAIN-CONTAINING PROTEIN"/>
    <property type="match status" value="1"/>
</dbReference>
<accession>A0AAV7VHU7</accession>
<reference evidence="1" key="1">
    <citation type="journal article" date="2022" name="bioRxiv">
        <title>Sequencing and chromosome-scale assembly of the giantPleurodeles waltlgenome.</title>
        <authorList>
            <person name="Brown T."/>
            <person name="Elewa A."/>
            <person name="Iarovenko S."/>
            <person name="Subramanian E."/>
            <person name="Araus A.J."/>
            <person name="Petzold A."/>
            <person name="Susuki M."/>
            <person name="Suzuki K.-i.T."/>
            <person name="Hayashi T."/>
            <person name="Toyoda A."/>
            <person name="Oliveira C."/>
            <person name="Osipova E."/>
            <person name="Leigh N.D."/>
            <person name="Simon A."/>
            <person name="Yun M.H."/>
        </authorList>
    </citation>
    <scope>NUCLEOTIDE SEQUENCE</scope>
    <source>
        <strain evidence="1">20211129_DDA</strain>
        <tissue evidence="1">Liver</tissue>
    </source>
</reference>
<name>A0AAV7VHU7_PLEWA</name>
<evidence type="ECO:0000313" key="2">
    <source>
        <dbReference type="Proteomes" id="UP001066276"/>
    </source>
</evidence>
<dbReference type="EMBL" id="JANPWB010000003">
    <property type="protein sequence ID" value="KAJ1200296.1"/>
    <property type="molecule type" value="Genomic_DNA"/>
</dbReference>
<comment type="caution">
    <text evidence="1">The sequence shown here is derived from an EMBL/GenBank/DDBJ whole genome shotgun (WGS) entry which is preliminary data.</text>
</comment>
<protein>
    <recommendedName>
        <fullName evidence="3">Endonuclease/exonuclease/phosphatase domain-containing protein</fullName>
    </recommendedName>
</protein>
<dbReference type="Gene3D" id="3.60.10.10">
    <property type="entry name" value="Endonuclease/exonuclease/phosphatase"/>
    <property type="match status" value="1"/>
</dbReference>
<sequence>MNASSAPDIAIAIPDGYKISRRERTNQVGGGIAIVFKDSINVTISTEDTPLAAEHLQFQIHTDPRTTLRGTLIYRPPGPRALFSDSITDLISPHALASPDYILLGDLNVHLEQNNDPNTTALLDNLTNLGLKQLVITPTHIAGHTLDPIFSARKHISFSHSSAIHWTDHRCVHFTFRHETRHLRTQPIPRRQWNKIPEEQLLSTLKDNQPTFSSDPNDAALSLTNWITNCTDNLAPLRRLPRQTNTKKALWFTNTLKESKKTCCTLEKAWRKITPQPT</sequence>
<evidence type="ECO:0000313" key="1">
    <source>
        <dbReference type="EMBL" id="KAJ1200296.1"/>
    </source>
</evidence>